<gene>
    <name evidence="1" type="ORF">JL111_15315</name>
</gene>
<name>A0ABS1S8H8_9RHOB</name>
<keyword evidence="2" id="KW-1185">Reference proteome</keyword>
<evidence type="ECO:0000313" key="1">
    <source>
        <dbReference type="EMBL" id="MBL3674849.1"/>
    </source>
</evidence>
<comment type="caution">
    <text evidence="1">The sequence shown here is derived from an EMBL/GenBank/DDBJ whole genome shotgun (WGS) entry which is preliminary data.</text>
</comment>
<protein>
    <submittedName>
        <fullName evidence="1">Gamma-glutamyltransferase family protein</fullName>
    </submittedName>
</protein>
<dbReference type="PRINTS" id="PR01210">
    <property type="entry name" value="GGTRANSPTASE"/>
</dbReference>
<dbReference type="EMBL" id="JAESHT010000014">
    <property type="protein sequence ID" value="MBL3674849.1"/>
    <property type="molecule type" value="Genomic_DNA"/>
</dbReference>
<accession>A0ABS1S8H8</accession>
<sequence length="529" mass="56229">MGFYQGTGRSAAFAMNAMCATSHPLAAQAALTIIREGGNAVDAAVAGAVVLGFCEPAMTGLGGDVFAMVREPGSGRIHGLNGSGRAPAALHAEMLRGQGYEAVPLESAHSVAVPGAVDAFERLLRHFGTRDLATVLAPAIAAAENGVPVCHRSALDWGRFGHRLWGEGRRHFLRGGQNYRPGDVFSSAGQAEALRLIAAEGADAFYQGAIAQDIVDTLRKAGGLHTMEDFARTEATFIDPLRTRYRDHDLIELPPNGQGATALLLTKILSRFDLARLDPVGPDRIHLHAEATRLAYAARNRFVGDPDGDEIDLNTMLSDASVDRLADEIDMKHACTWIEARIEALHRDTVYICVSDEKGLAVSLIYSIFYPFGSGLASRRFGISLQNRGAGFSLLPGHLNELRGGKRPLHTLIPGFLELPGQYTMPFGVMGGAYQAAGHGHVVSNIVDYGMDVQQAIDTPRSFADIALGVLQIEDGVPEAAARDLAARGHQVARVPVGIGGAQAIRRDLSSGLLTGGSDQRKDGCALGY</sequence>
<dbReference type="Pfam" id="PF01019">
    <property type="entry name" value="G_glu_transpept"/>
    <property type="match status" value="1"/>
</dbReference>
<dbReference type="Proteomes" id="UP000644749">
    <property type="component" value="Unassembled WGS sequence"/>
</dbReference>
<dbReference type="SUPFAM" id="SSF56235">
    <property type="entry name" value="N-terminal nucleophile aminohydrolases (Ntn hydrolases)"/>
    <property type="match status" value="1"/>
</dbReference>
<proteinExistence type="predicted"/>
<dbReference type="InterPro" id="IPR043138">
    <property type="entry name" value="GGT_lsub"/>
</dbReference>
<dbReference type="Gene3D" id="3.60.20.40">
    <property type="match status" value="1"/>
</dbReference>
<dbReference type="PANTHER" id="PTHR43881">
    <property type="entry name" value="GAMMA-GLUTAMYLTRANSPEPTIDASE (AFU_ORTHOLOGUE AFUA_4G13580)"/>
    <property type="match status" value="1"/>
</dbReference>
<dbReference type="InterPro" id="IPR043137">
    <property type="entry name" value="GGT_ssub_C"/>
</dbReference>
<dbReference type="InterPro" id="IPR029055">
    <property type="entry name" value="Ntn_hydrolases_N"/>
</dbReference>
<dbReference type="PANTHER" id="PTHR43881:SF1">
    <property type="entry name" value="GAMMA-GLUTAMYLTRANSPEPTIDASE (AFU_ORTHOLOGUE AFUA_4G13580)"/>
    <property type="match status" value="1"/>
</dbReference>
<dbReference type="InterPro" id="IPR052896">
    <property type="entry name" value="GGT-like_enzyme"/>
</dbReference>
<organism evidence="1 2">
    <name type="scientific">Paracoccus aerius</name>
    <dbReference type="NCBI Taxonomy" id="1915382"/>
    <lineage>
        <taxon>Bacteria</taxon>
        <taxon>Pseudomonadati</taxon>
        <taxon>Pseudomonadota</taxon>
        <taxon>Alphaproteobacteria</taxon>
        <taxon>Rhodobacterales</taxon>
        <taxon>Paracoccaceae</taxon>
        <taxon>Paracoccus</taxon>
    </lineage>
</organism>
<dbReference type="RefSeq" id="WP_191311545.1">
    <property type="nucleotide sequence ID" value="NZ_BNCL01000014.1"/>
</dbReference>
<evidence type="ECO:0000313" key="2">
    <source>
        <dbReference type="Proteomes" id="UP000644749"/>
    </source>
</evidence>
<dbReference type="Gene3D" id="1.10.246.130">
    <property type="match status" value="1"/>
</dbReference>
<reference evidence="1 2" key="1">
    <citation type="submission" date="2021-01" db="EMBL/GenBank/DDBJ databases">
        <title>011410 draft genome.</title>
        <authorList>
            <person name="Lang L."/>
        </authorList>
    </citation>
    <scope>NUCLEOTIDE SEQUENCE [LARGE SCALE GENOMIC DNA]</scope>
    <source>
        <strain evidence="1 2">KCTC 42845</strain>
    </source>
</reference>